<comment type="subcellular location">
    <subcellularLocation>
        <location evidence="1">Membrane</location>
    </subcellularLocation>
</comment>
<evidence type="ECO:0000313" key="7">
    <source>
        <dbReference type="EMBL" id="MBY4798001.1"/>
    </source>
</evidence>
<dbReference type="Pfam" id="PF04101">
    <property type="entry name" value="Glyco_tran_28_C"/>
    <property type="match status" value="1"/>
</dbReference>
<dbReference type="RefSeq" id="WP_222199716.1">
    <property type="nucleotide sequence ID" value="NZ_JAIMFO010000007.1"/>
</dbReference>
<reference evidence="7 8" key="1">
    <citation type="submission" date="2021-08" db="EMBL/GenBank/DDBJ databases">
        <title>Collinsella faecalis sp. nov. isolated from swine faeces.</title>
        <authorList>
            <person name="Oh B.S."/>
            <person name="Lee J.H."/>
        </authorList>
    </citation>
    <scope>NUCLEOTIDE SEQUENCE [LARGE SCALE GENOMIC DNA]</scope>
    <source>
        <strain evidence="7 8">AGMB00827</strain>
    </source>
</reference>
<keyword evidence="3" id="KW-0328">Glycosyltransferase</keyword>
<dbReference type="GO" id="GO:0016740">
    <property type="term" value="F:transferase activity"/>
    <property type="evidence" value="ECO:0007669"/>
    <property type="project" value="UniProtKB-KW"/>
</dbReference>
<dbReference type="PANTHER" id="PTHR43025:SF3">
    <property type="entry name" value="MONOGALACTOSYLDIACYLGLYCEROL SYNTHASE 1, CHLOROPLASTIC"/>
    <property type="match status" value="1"/>
</dbReference>
<proteinExistence type="inferred from homology"/>
<keyword evidence="8" id="KW-1185">Reference proteome</keyword>
<evidence type="ECO:0000256" key="3">
    <source>
        <dbReference type="ARBA" id="ARBA00022676"/>
    </source>
</evidence>
<organism evidence="7 8">
    <name type="scientific">Collinsella ureilytica</name>
    <dbReference type="NCBI Taxonomy" id="2869515"/>
    <lineage>
        <taxon>Bacteria</taxon>
        <taxon>Bacillati</taxon>
        <taxon>Actinomycetota</taxon>
        <taxon>Coriobacteriia</taxon>
        <taxon>Coriobacteriales</taxon>
        <taxon>Coriobacteriaceae</taxon>
        <taxon>Collinsella</taxon>
    </lineage>
</organism>
<sequence>MTHPIANNSGKGVRPLITVMHASVGSGHRAAALAISEAVERMRGTGSVPAQAEVEVLDVLDFGRIRFDGNKTASSFTGATRPIYDISWRYTLTGRLLWGGGTGWSDVMFPAFNEYVRRKRPVAMICTHITAANVAVGARMITGLDYPIVCVPTDYEIEGWWPHRETDLFCVATDFMAETLRPRKVPADRIKITGIPVRHGFESEADKLHCRAQFDLPKDKQIVLVMAGASLPQPYVRFRAAMEQTLPFLCDLENMHFVFLPGRDKEYSAKLRDLFFEVGFTNASILDYVNDMASLMHAANLAILKSGGLTITECLCARVPMVLLGKSYGQEKANTTLLTSYGASMHATTATELVSILNRLYHHPESLNALLVNADALRRPRAAEAIIEATMGLVGVPIERERHFARFYWGGRPAHVR</sequence>
<dbReference type="Gene3D" id="3.40.50.2000">
    <property type="entry name" value="Glycogen Phosphorylase B"/>
    <property type="match status" value="1"/>
</dbReference>
<dbReference type="Pfam" id="PF06925">
    <property type="entry name" value="MGDG_synth"/>
    <property type="match status" value="1"/>
</dbReference>
<feature type="domain" description="Glycosyl transferase family 28 C-terminal" evidence="5">
    <location>
        <begin position="224"/>
        <end position="368"/>
    </location>
</feature>
<comment type="similarity">
    <text evidence="2">Belongs to the glycosyltransferase 28 family.</text>
</comment>
<comment type="caution">
    <text evidence="7">The sequence shown here is derived from an EMBL/GenBank/DDBJ whole genome shotgun (WGS) entry which is preliminary data.</text>
</comment>
<name>A0ABS7MKW1_9ACTN</name>
<evidence type="ECO:0000259" key="5">
    <source>
        <dbReference type="Pfam" id="PF04101"/>
    </source>
</evidence>
<keyword evidence="4 7" id="KW-0808">Transferase</keyword>
<evidence type="ECO:0000256" key="4">
    <source>
        <dbReference type="ARBA" id="ARBA00022679"/>
    </source>
</evidence>
<dbReference type="Proteomes" id="UP000700908">
    <property type="component" value="Unassembled WGS sequence"/>
</dbReference>
<evidence type="ECO:0000256" key="2">
    <source>
        <dbReference type="ARBA" id="ARBA00006962"/>
    </source>
</evidence>
<dbReference type="EMBL" id="JAIMFO010000007">
    <property type="protein sequence ID" value="MBY4798001.1"/>
    <property type="molecule type" value="Genomic_DNA"/>
</dbReference>
<accession>A0ABS7MKW1</accession>
<feature type="domain" description="Diacylglycerol glucosyltransferase N-terminal" evidence="6">
    <location>
        <begin position="28"/>
        <end position="197"/>
    </location>
</feature>
<dbReference type="InterPro" id="IPR009695">
    <property type="entry name" value="Diacylglyc_glucosyltr_N"/>
</dbReference>
<evidence type="ECO:0000256" key="1">
    <source>
        <dbReference type="ARBA" id="ARBA00004370"/>
    </source>
</evidence>
<protein>
    <submittedName>
        <fullName evidence="7">UDP-N-acetylglucosamine--LPS N-acetylglucosamine transferase</fullName>
    </submittedName>
</protein>
<gene>
    <name evidence="7" type="ORF">K6V98_06530</name>
</gene>
<evidence type="ECO:0000313" key="8">
    <source>
        <dbReference type="Proteomes" id="UP000700908"/>
    </source>
</evidence>
<dbReference type="InterPro" id="IPR050519">
    <property type="entry name" value="Glycosyltransf_28_UgtP"/>
</dbReference>
<evidence type="ECO:0000259" key="6">
    <source>
        <dbReference type="Pfam" id="PF06925"/>
    </source>
</evidence>
<dbReference type="PANTHER" id="PTHR43025">
    <property type="entry name" value="MONOGALACTOSYLDIACYLGLYCEROL SYNTHASE"/>
    <property type="match status" value="1"/>
</dbReference>
<dbReference type="SUPFAM" id="SSF53756">
    <property type="entry name" value="UDP-Glycosyltransferase/glycogen phosphorylase"/>
    <property type="match status" value="1"/>
</dbReference>
<dbReference type="InterPro" id="IPR007235">
    <property type="entry name" value="Glyco_trans_28_C"/>
</dbReference>